<keyword evidence="3" id="KW-1003">Cell membrane</keyword>
<dbReference type="PANTHER" id="PTHR43227:SF3">
    <property type="entry name" value="BINDING-PROTEIN-DEPENDENT TRANSPORT SYSTEMS INNER MEMBRANE COMPONENT"/>
    <property type="match status" value="1"/>
</dbReference>
<evidence type="ECO:0000256" key="3">
    <source>
        <dbReference type="ARBA" id="ARBA00022475"/>
    </source>
</evidence>
<sequence>MTMKKQKKLRGLQRRKAISGYLFIMPFILGFSMFMVKPFFQSLYMSFCNVEVDSGGFKNIFAGLSNYIRAFTVDPEFNQMLVEEIGSMCINALAVMVFSFFVAMILNEKFKGRAFVRAIFFLPVILSSGVILGVESNNALLSSVQDMIQENGSSNSITVAIQDILMTSGMGSKIFEVVFDIVDGIYDVAIASGIQIIIFLSGLQTISESMYEAAAIEGCTKWESLWKITFPMISSLFLVNWIYTIIDFCMRSDNAVMEKISDEMIVQINYGYSSALAWVYFLIVMVIIGISSLIISKGVYYYE</sequence>
<feature type="transmembrane region" description="Helical" evidence="7">
    <location>
        <begin position="114"/>
        <end position="134"/>
    </location>
</feature>
<keyword evidence="5 7" id="KW-1133">Transmembrane helix</keyword>
<evidence type="ECO:0000256" key="4">
    <source>
        <dbReference type="ARBA" id="ARBA00022692"/>
    </source>
</evidence>
<comment type="subcellular location">
    <subcellularLocation>
        <location evidence="1">Cell membrane</location>
        <topology evidence="1">Multi-pass membrane protein</topology>
    </subcellularLocation>
</comment>
<dbReference type="Gene3D" id="1.10.3720.10">
    <property type="entry name" value="MetI-like"/>
    <property type="match status" value="1"/>
</dbReference>
<evidence type="ECO:0000313" key="10">
    <source>
        <dbReference type="Proteomes" id="UP000768180"/>
    </source>
</evidence>
<name>A0ABX2GHK7_9FIRM</name>
<keyword evidence="2" id="KW-0813">Transport</keyword>
<reference evidence="9 10" key="1">
    <citation type="journal article" date="2020" name="Cell Host Microbe">
        <title>Functional and Genomic Variation between Human-Derived Isolates of Lachnospiraceae Reveals Inter- and Intra-Species Diversity.</title>
        <authorList>
            <person name="Sorbara M.T."/>
            <person name="Littmann E.R."/>
            <person name="Fontana E."/>
            <person name="Moody T.U."/>
            <person name="Kohout C.E."/>
            <person name="Gjonbalaj M."/>
            <person name="Eaton V."/>
            <person name="Seok R."/>
            <person name="Leiner I.M."/>
            <person name="Pamer E.G."/>
        </authorList>
    </citation>
    <scope>NUCLEOTIDE SEQUENCE [LARGE SCALE GENOMIC DNA]</scope>
    <source>
        <strain evidence="9 10">MSK.14.54</strain>
    </source>
</reference>
<keyword evidence="10" id="KW-1185">Reference proteome</keyword>
<proteinExistence type="predicted"/>
<feature type="transmembrane region" description="Helical" evidence="7">
    <location>
        <begin position="21"/>
        <end position="40"/>
    </location>
</feature>
<evidence type="ECO:0000256" key="6">
    <source>
        <dbReference type="ARBA" id="ARBA00023136"/>
    </source>
</evidence>
<evidence type="ECO:0000256" key="7">
    <source>
        <dbReference type="SAM" id="Phobius"/>
    </source>
</evidence>
<feature type="transmembrane region" description="Helical" evidence="7">
    <location>
        <begin position="228"/>
        <end position="249"/>
    </location>
</feature>
<gene>
    <name evidence="9" type="ORF">G5B05_15690</name>
</gene>
<evidence type="ECO:0000256" key="2">
    <source>
        <dbReference type="ARBA" id="ARBA00022448"/>
    </source>
</evidence>
<evidence type="ECO:0000256" key="1">
    <source>
        <dbReference type="ARBA" id="ARBA00004651"/>
    </source>
</evidence>
<dbReference type="InterPro" id="IPR000515">
    <property type="entry name" value="MetI-like"/>
</dbReference>
<organism evidence="9 10">
    <name type="scientific">Fusicatenibacter saccharivorans</name>
    <dbReference type="NCBI Taxonomy" id="1150298"/>
    <lineage>
        <taxon>Bacteria</taxon>
        <taxon>Bacillati</taxon>
        <taxon>Bacillota</taxon>
        <taxon>Clostridia</taxon>
        <taxon>Lachnospirales</taxon>
        <taxon>Lachnospiraceae</taxon>
        <taxon>Fusicatenibacter</taxon>
    </lineage>
</organism>
<dbReference type="EMBL" id="JAAITQ010000048">
    <property type="protein sequence ID" value="NSE17792.1"/>
    <property type="molecule type" value="Genomic_DNA"/>
</dbReference>
<keyword evidence="6 7" id="KW-0472">Membrane</keyword>
<dbReference type="PANTHER" id="PTHR43227">
    <property type="entry name" value="BLL4140 PROTEIN"/>
    <property type="match status" value="1"/>
</dbReference>
<dbReference type="InterPro" id="IPR050809">
    <property type="entry name" value="UgpAE/MalFG_permease"/>
</dbReference>
<dbReference type="CDD" id="cd06261">
    <property type="entry name" value="TM_PBP2"/>
    <property type="match status" value="1"/>
</dbReference>
<feature type="transmembrane region" description="Helical" evidence="7">
    <location>
        <begin position="270"/>
        <end position="295"/>
    </location>
</feature>
<dbReference type="Proteomes" id="UP000768180">
    <property type="component" value="Unassembled WGS sequence"/>
</dbReference>
<evidence type="ECO:0000259" key="8">
    <source>
        <dbReference type="Pfam" id="PF00528"/>
    </source>
</evidence>
<feature type="transmembrane region" description="Helical" evidence="7">
    <location>
        <begin position="85"/>
        <end position="107"/>
    </location>
</feature>
<accession>A0ABX2GHK7</accession>
<keyword evidence="4 7" id="KW-0812">Transmembrane</keyword>
<dbReference type="Pfam" id="PF00528">
    <property type="entry name" value="BPD_transp_1"/>
    <property type="match status" value="1"/>
</dbReference>
<comment type="caution">
    <text evidence="9">The sequence shown here is derived from an EMBL/GenBank/DDBJ whole genome shotgun (WGS) entry which is preliminary data.</text>
</comment>
<protein>
    <submittedName>
        <fullName evidence="9">Sugar ABC transporter permease</fullName>
    </submittedName>
</protein>
<dbReference type="SUPFAM" id="SSF161098">
    <property type="entry name" value="MetI-like"/>
    <property type="match status" value="1"/>
</dbReference>
<evidence type="ECO:0000256" key="5">
    <source>
        <dbReference type="ARBA" id="ARBA00022989"/>
    </source>
</evidence>
<evidence type="ECO:0000313" key="9">
    <source>
        <dbReference type="EMBL" id="NSE17792.1"/>
    </source>
</evidence>
<feature type="domain" description="ABC transmembrane type-1" evidence="8">
    <location>
        <begin position="192"/>
        <end position="295"/>
    </location>
</feature>
<dbReference type="InterPro" id="IPR035906">
    <property type="entry name" value="MetI-like_sf"/>
</dbReference>